<evidence type="ECO:0008006" key="2">
    <source>
        <dbReference type="Google" id="ProtNLM"/>
    </source>
</evidence>
<dbReference type="AlphaFoldDB" id="A0A0F9KEC9"/>
<gene>
    <name evidence="1" type="ORF">LCGC14_1414550</name>
</gene>
<comment type="caution">
    <text evidence="1">The sequence shown here is derived from an EMBL/GenBank/DDBJ whole genome shotgun (WGS) entry which is preliminary data.</text>
</comment>
<protein>
    <recommendedName>
        <fullName evidence="2">C2H2-type domain-containing protein</fullName>
    </recommendedName>
</protein>
<organism evidence="1">
    <name type="scientific">marine sediment metagenome</name>
    <dbReference type="NCBI Taxonomy" id="412755"/>
    <lineage>
        <taxon>unclassified sequences</taxon>
        <taxon>metagenomes</taxon>
        <taxon>ecological metagenomes</taxon>
    </lineage>
</organism>
<name>A0A0F9KEC9_9ZZZZ</name>
<sequence>MRRRKECPYCGKDFDSLGIASHRAACREKTTANKCSEHPYA</sequence>
<evidence type="ECO:0000313" key="1">
    <source>
        <dbReference type="EMBL" id="KKM73041.1"/>
    </source>
</evidence>
<dbReference type="EMBL" id="LAZR01009369">
    <property type="protein sequence ID" value="KKM73041.1"/>
    <property type="molecule type" value="Genomic_DNA"/>
</dbReference>
<reference evidence="1" key="1">
    <citation type="journal article" date="2015" name="Nature">
        <title>Complex archaea that bridge the gap between prokaryotes and eukaryotes.</title>
        <authorList>
            <person name="Spang A."/>
            <person name="Saw J.H."/>
            <person name="Jorgensen S.L."/>
            <person name="Zaremba-Niedzwiedzka K."/>
            <person name="Martijn J."/>
            <person name="Lind A.E."/>
            <person name="van Eijk R."/>
            <person name="Schleper C."/>
            <person name="Guy L."/>
            <person name="Ettema T.J."/>
        </authorList>
    </citation>
    <scope>NUCLEOTIDE SEQUENCE</scope>
</reference>
<accession>A0A0F9KEC9</accession>
<proteinExistence type="predicted"/>
<feature type="non-terminal residue" evidence="1">
    <location>
        <position position="41"/>
    </location>
</feature>